<organism evidence="1 2">
    <name type="scientific">Ideonella livida</name>
    <dbReference type="NCBI Taxonomy" id="2707176"/>
    <lineage>
        <taxon>Bacteria</taxon>
        <taxon>Pseudomonadati</taxon>
        <taxon>Pseudomonadota</taxon>
        <taxon>Betaproteobacteria</taxon>
        <taxon>Burkholderiales</taxon>
        <taxon>Sphaerotilaceae</taxon>
        <taxon>Ideonella</taxon>
    </lineage>
</organism>
<sequence length="225" mass="23040">MSNAPRITLIHAVQVAMPPIEAALAQLWPQAQAEHLLDAGLSPALAAAGQLTPALHARIHRLTAHALANGSHGVLFTCSAFGPAIEAAAAAHAAPVLKPNAAMFEAALAAAPPAGGRLVMLATFPSAVASMEAEFHALCAAQGRTGLHLHTLCLPEALAAAQAGRWDEHDQRHLAVLPQLAGFDAVLLAHFSNAGLQTRLQALLPVPVLAAPQAAVQALRARLGG</sequence>
<dbReference type="AlphaFoldDB" id="A0A7C9PIZ4"/>
<evidence type="ECO:0000313" key="1">
    <source>
        <dbReference type="EMBL" id="NDY93197.1"/>
    </source>
</evidence>
<gene>
    <name evidence="1" type="ORF">G3A44_18545</name>
</gene>
<keyword evidence="2" id="KW-1185">Reference proteome</keyword>
<evidence type="ECO:0000313" key="2">
    <source>
        <dbReference type="Proteomes" id="UP000484255"/>
    </source>
</evidence>
<dbReference type="Gene3D" id="3.40.50.12500">
    <property type="match status" value="1"/>
</dbReference>
<dbReference type="InterPro" id="IPR053714">
    <property type="entry name" value="Iso_Racemase_Enz_sf"/>
</dbReference>
<protein>
    <submittedName>
        <fullName evidence="1">Arylsulfatase</fullName>
    </submittedName>
</protein>
<accession>A0A7C9PIZ4</accession>
<reference evidence="1 2" key="1">
    <citation type="submission" date="2020-02" db="EMBL/GenBank/DDBJ databases">
        <title>Ideonella bacterium strain TBM-1.</title>
        <authorList>
            <person name="Chen W.-M."/>
        </authorList>
    </citation>
    <scope>NUCLEOTIDE SEQUENCE [LARGE SCALE GENOMIC DNA]</scope>
    <source>
        <strain evidence="1 2">TBM-1</strain>
    </source>
</reference>
<dbReference type="RefSeq" id="WP_163459247.1">
    <property type="nucleotide sequence ID" value="NZ_JAAGOH010000030.1"/>
</dbReference>
<name>A0A7C9PIZ4_9BURK</name>
<proteinExistence type="predicted"/>
<dbReference type="EMBL" id="JAAGOH010000030">
    <property type="protein sequence ID" value="NDY93197.1"/>
    <property type="molecule type" value="Genomic_DNA"/>
</dbReference>
<comment type="caution">
    <text evidence="1">The sequence shown here is derived from an EMBL/GenBank/DDBJ whole genome shotgun (WGS) entry which is preliminary data.</text>
</comment>
<dbReference type="Proteomes" id="UP000484255">
    <property type="component" value="Unassembled WGS sequence"/>
</dbReference>